<sequence length="34" mass="3814">MSISNPTSNQTSSFTETSKWLLSFLRTSSTILTF</sequence>
<proteinExistence type="predicted"/>
<protein>
    <submittedName>
        <fullName evidence="1">Uncharacterized protein</fullName>
    </submittedName>
</protein>
<evidence type="ECO:0000313" key="2">
    <source>
        <dbReference type="Proteomes" id="UP000671873"/>
    </source>
</evidence>
<organism evidence="1 2">
    <name type="scientific">Agrobacterium phage OLIVR5</name>
    <dbReference type="NCBI Taxonomy" id="2723773"/>
    <lineage>
        <taxon>Viruses</taxon>
        <taxon>Duplodnaviria</taxon>
        <taxon>Heunggongvirae</taxon>
        <taxon>Uroviricota</taxon>
        <taxon>Caudoviricetes</taxon>
        <taxon>Pootjesviridae</taxon>
        <taxon>Heverleevirus</taxon>
        <taxon>Heverleevirus OLIVR5</taxon>
    </lineage>
</organism>
<keyword evidence="2" id="KW-1185">Reference proteome</keyword>
<dbReference type="EMBL" id="MT234342">
    <property type="protein sequence ID" value="QIW87672.1"/>
    <property type="molecule type" value="Genomic_DNA"/>
</dbReference>
<reference evidence="1 2" key="1">
    <citation type="submission" date="2020-03" db="EMBL/GenBank/DDBJ databases">
        <authorList>
            <person name="Holtappels D."/>
            <person name="Bomans J.P.J."/>
            <person name="Lavigne R."/>
            <person name="Wagemans J."/>
        </authorList>
    </citation>
    <scope>NUCLEOTIDE SEQUENCE [LARGE SCALE GENOMIC DNA]</scope>
    <source>
        <strain evidence="1 2">OLIVR5</strain>
    </source>
</reference>
<evidence type="ECO:0000313" key="1">
    <source>
        <dbReference type="EMBL" id="QIW87672.1"/>
    </source>
</evidence>
<accession>A0A858MSE7</accession>
<name>A0A858MSE7_9CAUD</name>
<gene>
    <name evidence="1" type="ORF">Ab1vBOLIVR5_gp24</name>
</gene>
<dbReference type="Proteomes" id="UP000671873">
    <property type="component" value="Segment"/>
</dbReference>